<gene>
    <name evidence="4" type="primary">LOC108734785</name>
</gene>
<dbReference type="RefSeq" id="XP_018321957.1">
    <property type="nucleotide sequence ID" value="XM_018466455.1"/>
</dbReference>
<accession>A0A1W4WNB7</accession>
<feature type="region of interest" description="Disordered" evidence="1">
    <location>
        <begin position="56"/>
        <end position="287"/>
    </location>
</feature>
<keyword evidence="2" id="KW-0732">Signal</keyword>
<evidence type="ECO:0008006" key="5">
    <source>
        <dbReference type="Google" id="ProtNLM"/>
    </source>
</evidence>
<feature type="compositionally biased region" description="Polar residues" evidence="1">
    <location>
        <begin position="68"/>
        <end position="87"/>
    </location>
</feature>
<feature type="signal peptide" evidence="2">
    <location>
        <begin position="1"/>
        <end position="18"/>
    </location>
</feature>
<reference evidence="4" key="1">
    <citation type="submission" date="2025-08" db="UniProtKB">
        <authorList>
            <consortium name="RefSeq"/>
        </authorList>
    </citation>
    <scope>IDENTIFICATION</scope>
    <source>
        <tissue evidence="4">Entire body</tissue>
    </source>
</reference>
<dbReference type="Proteomes" id="UP000192223">
    <property type="component" value="Unplaced"/>
</dbReference>
<evidence type="ECO:0000313" key="4">
    <source>
        <dbReference type="RefSeq" id="XP_018321957.1"/>
    </source>
</evidence>
<feature type="compositionally biased region" description="Low complexity" evidence="1">
    <location>
        <begin position="212"/>
        <end position="227"/>
    </location>
</feature>
<keyword evidence="3" id="KW-1185">Reference proteome</keyword>
<organism evidence="3 4">
    <name type="scientific">Agrilus planipennis</name>
    <name type="common">Emerald ash borer</name>
    <name type="synonym">Agrilus marcopoli</name>
    <dbReference type="NCBI Taxonomy" id="224129"/>
    <lineage>
        <taxon>Eukaryota</taxon>
        <taxon>Metazoa</taxon>
        <taxon>Ecdysozoa</taxon>
        <taxon>Arthropoda</taxon>
        <taxon>Hexapoda</taxon>
        <taxon>Insecta</taxon>
        <taxon>Pterygota</taxon>
        <taxon>Neoptera</taxon>
        <taxon>Endopterygota</taxon>
        <taxon>Coleoptera</taxon>
        <taxon>Polyphaga</taxon>
        <taxon>Elateriformia</taxon>
        <taxon>Buprestoidea</taxon>
        <taxon>Buprestidae</taxon>
        <taxon>Agrilinae</taxon>
        <taxon>Agrilus</taxon>
    </lineage>
</organism>
<dbReference type="AlphaFoldDB" id="A0A1W4WNB7"/>
<protein>
    <recommendedName>
        <fullName evidence="5">Dentin sialophosphoprotein-like</fullName>
    </recommendedName>
</protein>
<feature type="compositionally biased region" description="Polar residues" evidence="1">
    <location>
        <begin position="234"/>
        <end position="287"/>
    </location>
</feature>
<name>A0A1W4WNB7_AGRPL</name>
<evidence type="ECO:0000256" key="2">
    <source>
        <dbReference type="SAM" id="SignalP"/>
    </source>
</evidence>
<evidence type="ECO:0000313" key="3">
    <source>
        <dbReference type="Proteomes" id="UP000192223"/>
    </source>
</evidence>
<evidence type="ECO:0000256" key="1">
    <source>
        <dbReference type="SAM" id="MobiDB-lite"/>
    </source>
</evidence>
<sequence length="338" mass="36347">MVFVVLCFAAVVANCVDSAPTSEYQTTPYLLGELIMIISKIISSCNETDFQNIPISLQPKNSEDGKNISENTSSNSDLEESTTNNSSGEHDDVKTSTTSSNNYCGSVADGSTSPSPEEGGNLSTLESKNEESPYTPEKDQDESVHSLATDESSENDSTNNSSDDDGSESNSIPSSREDSDNESSEIDPYNSSEGDISEHKSPSRSLQQECLPSSTSSSLSTEPVTTPIDDCNSSKEVTTTSSPDLTQSIPESTTINECSSTNPVTPSNSQEEVVITETSTVSPSDGTSVTPGICTSVMEANDEPYLSHFQIPLRYINKEDGSVDNEYYLDVFLKRENR</sequence>
<feature type="compositionally biased region" description="Polar residues" evidence="1">
    <location>
        <begin position="95"/>
        <end position="126"/>
    </location>
</feature>
<dbReference type="GeneID" id="108734785"/>
<feature type="chain" id="PRO_5010699805" description="Dentin sialophosphoprotein-like" evidence="2">
    <location>
        <begin position="19"/>
        <end position="338"/>
    </location>
</feature>
<feature type="compositionally biased region" description="Basic and acidic residues" evidence="1">
    <location>
        <begin position="127"/>
        <end position="144"/>
    </location>
</feature>
<proteinExistence type="predicted"/>